<dbReference type="Proteomes" id="UP001234297">
    <property type="component" value="Chromosome 7"/>
</dbReference>
<keyword evidence="2" id="KW-1185">Reference proteome</keyword>
<protein>
    <submittedName>
        <fullName evidence="1">Uncharacterized protein</fullName>
    </submittedName>
</protein>
<evidence type="ECO:0000313" key="2">
    <source>
        <dbReference type="Proteomes" id="UP001234297"/>
    </source>
</evidence>
<comment type="caution">
    <text evidence="1">The sequence shown here is derived from an EMBL/GenBank/DDBJ whole genome shotgun (WGS) entry which is preliminary data.</text>
</comment>
<gene>
    <name evidence="1" type="ORF">MRB53_021888</name>
</gene>
<sequence>MASSESENSFLEQLINSRNRDLSILFPLILGIMGGGGAAAADEEEEEDDDHAAPADHHRETTDRIIFINPFTQGMIVLEAGAGRSLEALLRELAEPGNKGPPPASKGSIDEMPRVRVEEAEECSICLEEMVGEAREMPCKHRYHSNCIEMWLGLHGSCPVCRYRMPLEEEDEGNKAREGGGRAYAEEEGGGEEGGGERRRRRRRREIWLTFSVNRRSNSSSSSSSSSSTTDHSNSSSSDFDEN</sequence>
<accession>A0ACC2L5M5</accession>
<name>A0ACC2L5M5_PERAE</name>
<proteinExistence type="predicted"/>
<evidence type="ECO:0000313" key="1">
    <source>
        <dbReference type="EMBL" id="KAJ8628565.1"/>
    </source>
</evidence>
<reference evidence="1 2" key="1">
    <citation type="journal article" date="2022" name="Hortic Res">
        <title>A haplotype resolved chromosomal level avocado genome allows analysis of novel avocado genes.</title>
        <authorList>
            <person name="Nath O."/>
            <person name="Fletcher S.J."/>
            <person name="Hayward A."/>
            <person name="Shaw L.M."/>
            <person name="Masouleh A.K."/>
            <person name="Furtado A."/>
            <person name="Henry R.J."/>
            <person name="Mitter N."/>
        </authorList>
    </citation>
    <scope>NUCLEOTIDE SEQUENCE [LARGE SCALE GENOMIC DNA]</scope>
    <source>
        <strain evidence="2">cv. Hass</strain>
    </source>
</reference>
<organism evidence="1 2">
    <name type="scientific">Persea americana</name>
    <name type="common">Avocado</name>
    <dbReference type="NCBI Taxonomy" id="3435"/>
    <lineage>
        <taxon>Eukaryota</taxon>
        <taxon>Viridiplantae</taxon>
        <taxon>Streptophyta</taxon>
        <taxon>Embryophyta</taxon>
        <taxon>Tracheophyta</taxon>
        <taxon>Spermatophyta</taxon>
        <taxon>Magnoliopsida</taxon>
        <taxon>Magnoliidae</taxon>
        <taxon>Laurales</taxon>
        <taxon>Lauraceae</taxon>
        <taxon>Persea</taxon>
    </lineage>
</organism>
<dbReference type="EMBL" id="CM056815">
    <property type="protein sequence ID" value="KAJ8628565.1"/>
    <property type="molecule type" value="Genomic_DNA"/>
</dbReference>